<accession>A0A345UGW6</accession>
<dbReference type="SUPFAM" id="SSF46785">
    <property type="entry name" value="Winged helix' DNA-binding domain"/>
    <property type="match status" value="1"/>
</dbReference>
<dbReference type="AlphaFoldDB" id="A0A345UGW6"/>
<proteinExistence type="predicted"/>
<gene>
    <name evidence="1" type="ORF">CYPRO_0431</name>
</gene>
<dbReference type="KEGG" id="cprv:CYPRO_0431"/>
<dbReference type="Proteomes" id="UP000254808">
    <property type="component" value="Chromosome"/>
</dbReference>
<evidence type="ECO:0000313" key="1">
    <source>
        <dbReference type="EMBL" id="AXI99717.1"/>
    </source>
</evidence>
<dbReference type="EMBL" id="CP027806">
    <property type="protein sequence ID" value="AXI99717.1"/>
    <property type="molecule type" value="Genomic_DNA"/>
</dbReference>
<keyword evidence="2" id="KW-1185">Reference proteome</keyword>
<dbReference type="InterPro" id="IPR036390">
    <property type="entry name" value="WH_DNA-bd_sf"/>
</dbReference>
<reference evidence="1 2" key="1">
    <citation type="submission" date="2018-03" db="EMBL/GenBank/DDBJ databases">
        <title>Phenotypic and genomic properties of Cyclonatronum proteinivorum gen. nov., sp. nov., a haloalkaliphilic bacteroidete from soda lakes possessing Na+-translocating rhodopsin.</title>
        <authorList>
            <person name="Toshchakov S.V."/>
            <person name="Korzhenkov A."/>
            <person name="Samarov N.I."/>
            <person name="Kublanov I.V."/>
            <person name="Muntyan M.S."/>
            <person name="Sorokin D.Y."/>
        </authorList>
    </citation>
    <scope>NUCLEOTIDE SEQUENCE [LARGE SCALE GENOMIC DNA]</scope>
    <source>
        <strain evidence="1 2">Omega</strain>
    </source>
</reference>
<name>A0A345UGW6_9BACT</name>
<dbReference type="RefSeq" id="WP_114983057.1">
    <property type="nucleotide sequence ID" value="NZ_CP027806.1"/>
</dbReference>
<sequence>MDRSENHIQSALKYPLSSILGSKGHIAVLRELFSAGYPLGHGSLLERTGLSRQGVYDVVKRLAETGIVAYQGSGRQQLIALRSDYPLYMQLKAMFFAEADRFDNLLQALGQIIEGLSVRPDSAWIFGSVAAGTDRYGDALQIALLGRLSSIENVAQEFSVELSKKNTEITFDVSIESRGITKADLMTKPYFTEGTIIHLWGVHPLSDNISSGSGHPKCHQEIDQTQASDSKIWSELLALYPEIIPRTIRYLEQEIPKHRTGEKLELDEWKRILMTTPFQRLKKLLESDSERAIRLRQSLPFWPVLTEDERAMFMSLKGQKSGV</sequence>
<dbReference type="OrthoDB" id="559450at2"/>
<evidence type="ECO:0000313" key="2">
    <source>
        <dbReference type="Proteomes" id="UP000254808"/>
    </source>
</evidence>
<protein>
    <submittedName>
        <fullName evidence="1">Uncharacterized protein</fullName>
    </submittedName>
</protein>
<organism evidence="1 2">
    <name type="scientific">Cyclonatronum proteinivorum</name>
    <dbReference type="NCBI Taxonomy" id="1457365"/>
    <lineage>
        <taxon>Bacteria</taxon>
        <taxon>Pseudomonadati</taxon>
        <taxon>Balneolota</taxon>
        <taxon>Balneolia</taxon>
        <taxon>Balneolales</taxon>
        <taxon>Cyclonatronaceae</taxon>
        <taxon>Cyclonatronum</taxon>
    </lineage>
</organism>